<keyword evidence="2" id="KW-1185">Reference proteome</keyword>
<dbReference type="Proteomes" id="UP001596166">
    <property type="component" value="Unassembled WGS sequence"/>
</dbReference>
<dbReference type="InterPro" id="IPR051698">
    <property type="entry name" value="Transposase_11-like"/>
</dbReference>
<dbReference type="InterPro" id="IPR047647">
    <property type="entry name" value="ISAs1_transpos"/>
</dbReference>
<name>A0ABW0GDA7_9PROT</name>
<organism evidence="1 2">
    <name type="scientific">Azospirillum himalayense</name>
    <dbReference type="NCBI Taxonomy" id="654847"/>
    <lineage>
        <taxon>Bacteria</taxon>
        <taxon>Pseudomonadati</taxon>
        <taxon>Pseudomonadota</taxon>
        <taxon>Alphaproteobacteria</taxon>
        <taxon>Rhodospirillales</taxon>
        <taxon>Azospirillaceae</taxon>
        <taxon>Azospirillum</taxon>
    </lineage>
</organism>
<dbReference type="RefSeq" id="WP_376997807.1">
    <property type="nucleotide sequence ID" value="NZ_JBHSLC010000081.1"/>
</dbReference>
<proteinExistence type="predicted"/>
<dbReference type="PANTHER" id="PTHR30298">
    <property type="entry name" value="H REPEAT-ASSOCIATED PREDICTED TRANSPOSASE"/>
    <property type="match status" value="1"/>
</dbReference>
<sequence>MNTLRHLFVTLDPDALEAAFRHHARHLDKATAPTGKRTIALDGKTLRGSFDHLHDRTTAHVLSAFASDAALILAHRDVAAAPEEIGGVQALIADLGVNGVLFTADALHCQKAPLPMPPRAATPCWSG</sequence>
<dbReference type="NCBIfam" id="NF033564">
    <property type="entry name" value="transpos_ISAs1"/>
    <property type="match status" value="1"/>
</dbReference>
<comment type="caution">
    <text evidence="1">The sequence shown here is derived from an EMBL/GenBank/DDBJ whole genome shotgun (WGS) entry which is preliminary data.</text>
</comment>
<dbReference type="EMBL" id="JBHSLC010000081">
    <property type="protein sequence ID" value="MFC5358113.1"/>
    <property type="molecule type" value="Genomic_DNA"/>
</dbReference>
<evidence type="ECO:0000313" key="1">
    <source>
        <dbReference type="EMBL" id="MFC5358113.1"/>
    </source>
</evidence>
<reference evidence="2" key="1">
    <citation type="journal article" date="2019" name="Int. J. Syst. Evol. Microbiol.">
        <title>The Global Catalogue of Microorganisms (GCM) 10K type strain sequencing project: providing services to taxonomists for standard genome sequencing and annotation.</title>
        <authorList>
            <consortium name="The Broad Institute Genomics Platform"/>
            <consortium name="The Broad Institute Genome Sequencing Center for Infectious Disease"/>
            <person name="Wu L."/>
            <person name="Ma J."/>
        </authorList>
    </citation>
    <scope>NUCLEOTIDE SEQUENCE [LARGE SCALE GENOMIC DNA]</scope>
    <source>
        <strain evidence="2">CCUG 58760</strain>
    </source>
</reference>
<protein>
    <submittedName>
        <fullName evidence="1">ISAs1 family transposase</fullName>
    </submittedName>
</protein>
<gene>
    <name evidence="1" type="ORF">ACFPMG_24300</name>
</gene>
<dbReference type="PANTHER" id="PTHR30298:SF0">
    <property type="entry name" value="PROTEIN YBFL-RELATED"/>
    <property type="match status" value="1"/>
</dbReference>
<evidence type="ECO:0000313" key="2">
    <source>
        <dbReference type="Proteomes" id="UP001596166"/>
    </source>
</evidence>
<accession>A0ABW0GDA7</accession>